<gene>
    <name evidence="1" type="ORF">WA026_002838</name>
</gene>
<organism evidence="1 2">
    <name type="scientific">Henosepilachna vigintioctopunctata</name>
    <dbReference type="NCBI Taxonomy" id="420089"/>
    <lineage>
        <taxon>Eukaryota</taxon>
        <taxon>Metazoa</taxon>
        <taxon>Ecdysozoa</taxon>
        <taxon>Arthropoda</taxon>
        <taxon>Hexapoda</taxon>
        <taxon>Insecta</taxon>
        <taxon>Pterygota</taxon>
        <taxon>Neoptera</taxon>
        <taxon>Endopterygota</taxon>
        <taxon>Coleoptera</taxon>
        <taxon>Polyphaga</taxon>
        <taxon>Cucujiformia</taxon>
        <taxon>Coccinelloidea</taxon>
        <taxon>Coccinellidae</taxon>
        <taxon>Epilachninae</taxon>
        <taxon>Epilachnini</taxon>
        <taxon>Henosepilachna</taxon>
    </lineage>
</organism>
<sequence length="183" mass="20699">MLSSQHQNVEEHKSLLNIPSVRRAVKVMSNRGDYRLLATLPEDMVELYFDEEENFVFRDYLLAECNQTATKNSNNTMKSEELDIFSKAHFVLDKYNGSQNTEEWINIFEKVSHGSVEHNHLWANGYDDFNAYKSSVNSSAHILMAILLSLWQAAPTLITPCRGVGAEIAKQCMANAPSSVKPT</sequence>
<protein>
    <submittedName>
        <fullName evidence="1">Uncharacterized protein</fullName>
    </submittedName>
</protein>
<proteinExistence type="predicted"/>
<name>A0AAW1TUM0_9CUCU</name>
<evidence type="ECO:0000313" key="1">
    <source>
        <dbReference type="EMBL" id="KAK9874489.1"/>
    </source>
</evidence>
<dbReference type="AlphaFoldDB" id="A0AAW1TUM0"/>
<accession>A0AAW1TUM0</accession>
<dbReference type="Proteomes" id="UP001431783">
    <property type="component" value="Unassembled WGS sequence"/>
</dbReference>
<keyword evidence="2" id="KW-1185">Reference proteome</keyword>
<comment type="caution">
    <text evidence="1">The sequence shown here is derived from an EMBL/GenBank/DDBJ whole genome shotgun (WGS) entry which is preliminary data.</text>
</comment>
<dbReference type="EMBL" id="JARQZJ010000031">
    <property type="protein sequence ID" value="KAK9874489.1"/>
    <property type="molecule type" value="Genomic_DNA"/>
</dbReference>
<reference evidence="1 2" key="1">
    <citation type="submission" date="2023-03" db="EMBL/GenBank/DDBJ databases">
        <title>Genome insight into feeding habits of ladybird beetles.</title>
        <authorList>
            <person name="Li H.-S."/>
            <person name="Huang Y.-H."/>
            <person name="Pang H."/>
        </authorList>
    </citation>
    <scope>NUCLEOTIDE SEQUENCE [LARGE SCALE GENOMIC DNA]</scope>
    <source>
        <strain evidence="1">SYSU_2023b</strain>
        <tissue evidence="1">Whole body</tissue>
    </source>
</reference>
<evidence type="ECO:0000313" key="2">
    <source>
        <dbReference type="Proteomes" id="UP001431783"/>
    </source>
</evidence>